<comment type="caution">
    <text evidence="1">The sequence shown here is derived from an EMBL/GenBank/DDBJ whole genome shotgun (WGS) entry which is preliminary data.</text>
</comment>
<reference evidence="2" key="1">
    <citation type="journal article" date="2019" name="Int. J. Syst. Evol. Microbiol.">
        <title>The Global Catalogue of Microorganisms (GCM) 10K type strain sequencing project: providing services to taxonomists for standard genome sequencing and annotation.</title>
        <authorList>
            <consortium name="The Broad Institute Genomics Platform"/>
            <consortium name="The Broad Institute Genome Sequencing Center for Infectious Disease"/>
            <person name="Wu L."/>
            <person name="Ma J."/>
        </authorList>
    </citation>
    <scope>NUCLEOTIDE SEQUENCE [LARGE SCALE GENOMIC DNA]</scope>
    <source>
        <strain evidence="2">KCTC 42964</strain>
    </source>
</reference>
<evidence type="ECO:0000313" key="2">
    <source>
        <dbReference type="Proteomes" id="UP001595528"/>
    </source>
</evidence>
<dbReference type="RefSeq" id="WP_379902106.1">
    <property type="nucleotide sequence ID" value="NZ_JBHRTR010000028.1"/>
</dbReference>
<sequence>MKANFCPAFQSIALRTDLGIEIWKLLERVAISLFDMTGLLSITGWQNVPSPAGLIANDAYGCRIGATTTPEGSQR</sequence>
<proteinExistence type="predicted"/>
<dbReference type="Proteomes" id="UP001595528">
    <property type="component" value="Unassembled WGS sequence"/>
</dbReference>
<keyword evidence="2" id="KW-1185">Reference proteome</keyword>
<evidence type="ECO:0000313" key="1">
    <source>
        <dbReference type="EMBL" id="MFC3228719.1"/>
    </source>
</evidence>
<organism evidence="1 2">
    <name type="scientific">Marinibaculum pumilum</name>
    <dbReference type="NCBI Taxonomy" id="1766165"/>
    <lineage>
        <taxon>Bacteria</taxon>
        <taxon>Pseudomonadati</taxon>
        <taxon>Pseudomonadota</taxon>
        <taxon>Alphaproteobacteria</taxon>
        <taxon>Rhodospirillales</taxon>
        <taxon>Rhodospirillaceae</taxon>
        <taxon>Marinibaculum</taxon>
    </lineage>
</organism>
<accession>A0ABV7L2K5</accession>
<dbReference type="EMBL" id="JBHRTR010000028">
    <property type="protein sequence ID" value="MFC3228719.1"/>
    <property type="molecule type" value="Genomic_DNA"/>
</dbReference>
<protein>
    <submittedName>
        <fullName evidence="1">Uncharacterized protein</fullName>
    </submittedName>
</protein>
<name>A0ABV7L2K5_9PROT</name>
<gene>
    <name evidence="1" type="ORF">ACFOGJ_15855</name>
</gene>